<dbReference type="Pfam" id="PF00067">
    <property type="entry name" value="p450"/>
    <property type="match status" value="1"/>
</dbReference>
<gene>
    <name evidence="6" type="ORF">O9K51_07194</name>
</gene>
<keyword evidence="5" id="KW-0472">Membrane</keyword>
<dbReference type="GO" id="GO:0004497">
    <property type="term" value="F:monooxygenase activity"/>
    <property type="evidence" value="ECO:0007669"/>
    <property type="project" value="InterPro"/>
</dbReference>
<dbReference type="PANTHER" id="PTHR24305">
    <property type="entry name" value="CYTOCHROME P450"/>
    <property type="match status" value="1"/>
</dbReference>
<keyword evidence="3 4" id="KW-0408">Iron</keyword>
<dbReference type="GO" id="GO:0016705">
    <property type="term" value="F:oxidoreductase activity, acting on paired donors, with incorporation or reduction of molecular oxygen"/>
    <property type="evidence" value="ECO:0007669"/>
    <property type="project" value="InterPro"/>
</dbReference>
<reference evidence="6" key="1">
    <citation type="submission" date="2023-01" db="EMBL/GenBank/DDBJ databases">
        <title>The growth and conidiation of Purpureocillium lavendulum are regulated by nitrogen source and histone H3K14 acetylation.</title>
        <authorList>
            <person name="Tang P."/>
            <person name="Han J."/>
            <person name="Zhang C."/>
            <person name="Tang P."/>
            <person name="Qi F."/>
            <person name="Zhang K."/>
            <person name="Liang L."/>
        </authorList>
    </citation>
    <scope>NUCLEOTIDE SEQUENCE</scope>
    <source>
        <strain evidence="6">YMF1.00683</strain>
    </source>
</reference>
<protein>
    <submittedName>
        <fullName evidence="6">Cytochrome p450 protein</fullName>
    </submittedName>
</protein>
<keyword evidence="7" id="KW-1185">Reference proteome</keyword>
<dbReference type="PANTHER" id="PTHR24305:SF218">
    <property type="entry name" value="P450, PUTATIVE (EUROFUNG)-RELATED"/>
    <property type="match status" value="1"/>
</dbReference>
<keyword evidence="2 4" id="KW-0479">Metal-binding</keyword>
<keyword evidence="5" id="KW-1133">Transmembrane helix</keyword>
<dbReference type="InterPro" id="IPR050121">
    <property type="entry name" value="Cytochrome_P450_monoxygenase"/>
</dbReference>
<dbReference type="Gene3D" id="1.10.630.10">
    <property type="entry name" value="Cytochrome P450"/>
    <property type="match status" value="1"/>
</dbReference>
<name>A0AB34FKR9_9HYPO</name>
<evidence type="ECO:0000256" key="3">
    <source>
        <dbReference type="ARBA" id="ARBA00023004"/>
    </source>
</evidence>
<accession>A0AB34FKR9</accession>
<dbReference type="InterPro" id="IPR036396">
    <property type="entry name" value="Cyt_P450_sf"/>
</dbReference>
<evidence type="ECO:0000313" key="6">
    <source>
        <dbReference type="EMBL" id="KAJ6439309.1"/>
    </source>
</evidence>
<comment type="cofactor">
    <cofactor evidence="4">
        <name>heme</name>
        <dbReference type="ChEBI" id="CHEBI:30413"/>
    </cofactor>
</comment>
<dbReference type="PRINTS" id="PR00463">
    <property type="entry name" value="EP450I"/>
</dbReference>
<feature type="transmembrane region" description="Helical" evidence="5">
    <location>
        <begin position="12"/>
        <end position="34"/>
    </location>
</feature>
<dbReference type="InterPro" id="IPR002401">
    <property type="entry name" value="Cyt_P450_E_grp-I"/>
</dbReference>
<evidence type="ECO:0000256" key="1">
    <source>
        <dbReference type="ARBA" id="ARBA00022617"/>
    </source>
</evidence>
<organism evidence="6 7">
    <name type="scientific">Purpureocillium lavendulum</name>
    <dbReference type="NCBI Taxonomy" id="1247861"/>
    <lineage>
        <taxon>Eukaryota</taxon>
        <taxon>Fungi</taxon>
        <taxon>Dikarya</taxon>
        <taxon>Ascomycota</taxon>
        <taxon>Pezizomycotina</taxon>
        <taxon>Sordariomycetes</taxon>
        <taxon>Hypocreomycetidae</taxon>
        <taxon>Hypocreales</taxon>
        <taxon>Ophiocordycipitaceae</taxon>
        <taxon>Purpureocillium</taxon>
    </lineage>
</organism>
<dbReference type="Proteomes" id="UP001163105">
    <property type="component" value="Unassembled WGS sequence"/>
</dbReference>
<evidence type="ECO:0000256" key="5">
    <source>
        <dbReference type="SAM" id="Phobius"/>
    </source>
</evidence>
<comment type="caution">
    <text evidence="6">The sequence shown here is derived from an EMBL/GenBank/DDBJ whole genome shotgun (WGS) entry which is preliminary data.</text>
</comment>
<feature type="binding site" description="axial binding residue" evidence="4">
    <location>
        <position position="441"/>
    </location>
    <ligand>
        <name>heme</name>
        <dbReference type="ChEBI" id="CHEBI:30413"/>
    </ligand>
    <ligandPart>
        <name>Fe</name>
        <dbReference type="ChEBI" id="CHEBI:18248"/>
    </ligandPart>
</feature>
<sequence length="498" mass="55810">MRPMIQSSMDPSTVLGSLGLLVLARLAWVVLYRLYLHPLAKYPGPLLGKLTGLYMVALMVAGKATYSRYEWHKKYGRVVRTGPDELCFADETSIKDIYGQSSNPCPKAAPFYSGISLNIATSLFTAVDRVEHARIRRLLAHQFSAAGIKQCLDEISDKVTKFCDRLQASSQPVNIHGLTHDLYLDIISQLSFAKSFDLLSGEHSETVRDMQTYFSIAPLYGIFPMAKVLPFGVFAAARRARPRIVRFVRSCIDDFRHRVSSKEAETGGLLRQMMEAEDSEATDGADKASFSDAELIENAVLFINAGSETTATTLLYLLYEVGIRPEMHARLAEEIRTSFPDRRVFPDLDTAEGLPYLNCVTQEVLRLRGPASAMAPRISPGKIIAGQYVPKGIAISSQPYTTQRDPDVFSDPLKFDPDRWQQPTPAMKHMQRPFLSGPRNCIGVHLARAQLLLTVCALYQRFEIQIDRTRTTDDMMKMRDMGLMSPMGKQLWISIEPL</sequence>
<dbReference type="GO" id="GO:0020037">
    <property type="term" value="F:heme binding"/>
    <property type="evidence" value="ECO:0007669"/>
    <property type="project" value="InterPro"/>
</dbReference>
<evidence type="ECO:0000256" key="4">
    <source>
        <dbReference type="PIRSR" id="PIRSR602401-1"/>
    </source>
</evidence>
<feature type="transmembrane region" description="Helical" evidence="5">
    <location>
        <begin position="46"/>
        <end position="66"/>
    </location>
</feature>
<evidence type="ECO:0000256" key="2">
    <source>
        <dbReference type="ARBA" id="ARBA00022723"/>
    </source>
</evidence>
<dbReference type="InterPro" id="IPR001128">
    <property type="entry name" value="Cyt_P450"/>
</dbReference>
<dbReference type="EMBL" id="JAQHRD010000006">
    <property type="protein sequence ID" value="KAJ6439309.1"/>
    <property type="molecule type" value="Genomic_DNA"/>
</dbReference>
<dbReference type="SUPFAM" id="SSF48264">
    <property type="entry name" value="Cytochrome P450"/>
    <property type="match status" value="1"/>
</dbReference>
<proteinExistence type="predicted"/>
<dbReference type="GO" id="GO:0005506">
    <property type="term" value="F:iron ion binding"/>
    <property type="evidence" value="ECO:0007669"/>
    <property type="project" value="InterPro"/>
</dbReference>
<keyword evidence="5" id="KW-0812">Transmembrane</keyword>
<dbReference type="PRINTS" id="PR00385">
    <property type="entry name" value="P450"/>
</dbReference>
<keyword evidence="1 4" id="KW-0349">Heme</keyword>
<evidence type="ECO:0000313" key="7">
    <source>
        <dbReference type="Proteomes" id="UP001163105"/>
    </source>
</evidence>
<dbReference type="AlphaFoldDB" id="A0AB34FKR9"/>